<name>A0ABQ0NW43_9PROT</name>
<dbReference type="PROSITE" id="PS00045">
    <property type="entry name" value="HISTONE_LIKE"/>
    <property type="match status" value="1"/>
</dbReference>
<comment type="similarity">
    <text evidence="1 8">Belongs to the bacterial histone-like protein family.</text>
</comment>
<evidence type="ECO:0000256" key="6">
    <source>
        <dbReference type="ARBA" id="ARBA00023163"/>
    </source>
</evidence>
<evidence type="ECO:0000256" key="5">
    <source>
        <dbReference type="ARBA" id="ARBA00023125"/>
    </source>
</evidence>
<evidence type="ECO:0000256" key="7">
    <source>
        <dbReference type="ARBA" id="ARBA00023172"/>
    </source>
</evidence>
<reference evidence="9" key="1">
    <citation type="submission" date="2013-04" db="EMBL/GenBank/DDBJ databases">
        <title>The genome sequencing project of 58 acetic acid bacteria.</title>
        <authorList>
            <person name="Okamoto-Kainuma A."/>
            <person name="Ishikawa M."/>
            <person name="Umino S."/>
            <person name="Koizumi Y."/>
            <person name="Shiwa Y."/>
            <person name="Yoshikawa H."/>
            <person name="Matsutani M."/>
            <person name="Matsushita K."/>
        </authorList>
    </citation>
    <scope>NUCLEOTIDE SEQUENCE</scope>
    <source>
        <strain evidence="9">DSM 15669</strain>
    </source>
</reference>
<dbReference type="PRINTS" id="PR01727">
    <property type="entry name" value="DNABINDINGHU"/>
</dbReference>
<evidence type="ECO:0000256" key="2">
    <source>
        <dbReference type="ARBA" id="ARBA00018329"/>
    </source>
</evidence>
<evidence type="ECO:0000256" key="1">
    <source>
        <dbReference type="ARBA" id="ARBA00010529"/>
    </source>
</evidence>
<dbReference type="SMART" id="SM00411">
    <property type="entry name" value="BHL"/>
    <property type="match status" value="1"/>
</dbReference>
<organism evidence="9 10">
    <name type="scientific">Saccharibacter floricola DSM 15669</name>
    <dbReference type="NCBI Taxonomy" id="1123227"/>
    <lineage>
        <taxon>Bacteria</taxon>
        <taxon>Pseudomonadati</taxon>
        <taxon>Pseudomonadota</taxon>
        <taxon>Alphaproteobacteria</taxon>
        <taxon>Acetobacterales</taxon>
        <taxon>Acetobacteraceae</taxon>
        <taxon>Saccharibacter</taxon>
    </lineage>
</organism>
<gene>
    <name evidence="9" type="ORF">AA15669_0052</name>
</gene>
<keyword evidence="5 9" id="KW-0238">DNA-binding</keyword>
<dbReference type="RefSeq" id="WP_018979660.1">
    <property type="nucleotide sequence ID" value="NZ_BAQD01000001.1"/>
</dbReference>
<evidence type="ECO:0000256" key="4">
    <source>
        <dbReference type="ARBA" id="ARBA00023015"/>
    </source>
</evidence>
<dbReference type="CDD" id="cd13835">
    <property type="entry name" value="IHF_A"/>
    <property type="match status" value="1"/>
</dbReference>
<proteinExistence type="inferred from homology"/>
<dbReference type="PANTHER" id="PTHR33175">
    <property type="entry name" value="DNA-BINDING PROTEIN HU"/>
    <property type="match status" value="1"/>
</dbReference>
<dbReference type="GO" id="GO:0003677">
    <property type="term" value="F:DNA binding"/>
    <property type="evidence" value="ECO:0007669"/>
    <property type="project" value="UniProtKB-KW"/>
</dbReference>
<dbReference type="InterPro" id="IPR010992">
    <property type="entry name" value="IHF-like_DNA-bd_dom_sf"/>
</dbReference>
<comment type="caution">
    <text evidence="9">The sequence shown here is derived from an EMBL/GenBank/DDBJ whole genome shotgun (WGS) entry which is preliminary data.</text>
</comment>
<sequence>MDTITRADLVDLLQKKNDFSRQEAMAFLEQMLELFAQTLEQGEGLKLSGFGTFGVREKTTRIGRNPLTGQEALISARRVPYFRPSRLLRDIVNSE</sequence>
<evidence type="ECO:0000313" key="10">
    <source>
        <dbReference type="Proteomes" id="UP001062901"/>
    </source>
</evidence>
<keyword evidence="6" id="KW-0804">Transcription</keyword>
<evidence type="ECO:0000313" key="9">
    <source>
        <dbReference type="EMBL" id="GBQ04599.1"/>
    </source>
</evidence>
<keyword evidence="7" id="KW-0233">DNA recombination</keyword>
<dbReference type="PANTHER" id="PTHR33175:SF2">
    <property type="entry name" value="INTEGRATION HOST FACTOR SUBUNIT ALPHA"/>
    <property type="match status" value="1"/>
</dbReference>
<keyword evidence="4" id="KW-0805">Transcription regulation</keyword>
<dbReference type="InterPro" id="IPR005684">
    <property type="entry name" value="IHF_alpha"/>
</dbReference>
<protein>
    <recommendedName>
        <fullName evidence="2">Integration host factor subunit alpha</fullName>
    </recommendedName>
</protein>
<dbReference type="InterPro" id="IPR000119">
    <property type="entry name" value="Hist_DNA-bd"/>
</dbReference>
<keyword evidence="10" id="KW-1185">Reference proteome</keyword>
<dbReference type="EMBL" id="BAQD01000001">
    <property type="protein sequence ID" value="GBQ04599.1"/>
    <property type="molecule type" value="Genomic_DNA"/>
</dbReference>
<dbReference type="InterPro" id="IPR020816">
    <property type="entry name" value="Histone-like_DNA-bd_CS"/>
</dbReference>
<keyword evidence="3" id="KW-0810">Translation regulation</keyword>
<dbReference type="Gene3D" id="4.10.520.10">
    <property type="entry name" value="IHF-like DNA-binding proteins"/>
    <property type="match status" value="1"/>
</dbReference>
<evidence type="ECO:0000256" key="3">
    <source>
        <dbReference type="ARBA" id="ARBA00022845"/>
    </source>
</evidence>
<dbReference type="SUPFAM" id="SSF47729">
    <property type="entry name" value="IHF-like DNA-binding proteins"/>
    <property type="match status" value="1"/>
</dbReference>
<dbReference type="Pfam" id="PF00216">
    <property type="entry name" value="Bac_DNA_binding"/>
    <property type="match status" value="1"/>
</dbReference>
<accession>A0ABQ0NW43</accession>
<dbReference type="Proteomes" id="UP001062901">
    <property type="component" value="Unassembled WGS sequence"/>
</dbReference>
<evidence type="ECO:0000256" key="8">
    <source>
        <dbReference type="RuleBase" id="RU003939"/>
    </source>
</evidence>